<evidence type="ECO:0000313" key="7">
    <source>
        <dbReference type="EMBL" id="RUO35817.1"/>
    </source>
</evidence>
<keyword evidence="8" id="KW-1185">Reference proteome</keyword>
<keyword evidence="7" id="KW-0282">Flagellum</keyword>
<gene>
    <name evidence="5" type="primary">fliE</name>
    <name evidence="7" type="ORF">CWE11_03425</name>
</gene>
<evidence type="ECO:0000256" key="5">
    <source>
        <dbReference type="HAMAP-Rule" id="MF_00724"/>
    </source>
</evidence>
<evidence type="ECO:0000256" key="3">
    <source>
        <dbReference type="ARBA" id="ARBA00018024"/>
    </source>
</evidence>
<comment type="caution">
    <text evidence="7">The sequence shown here is derived from an EMBL/GenBank/DDBJ whole genome shotgun (WGS) entry which is preliminary data.</text>
</comment>
<evidence type="ECO:0000313" key="8">
    <source>
        <dbReference type="Proteomes" id="UP000288405"/>
    </source>
</evidence>
<dbReference type="OrthoDB" id="8909229at2"/>
<dbReference type="PANTHER" id="PTHR34653:SF1">
    <property type="entry name" value="FLAGELLAR HOOK-BASAL BODY COMPLEX PROTEIN FLIE"/>
    <property type="match status" value="1"/>
</dbReference>
<proteinExistence type="inferred from homology"/>
<dbReference type="InterPro" id="IPR001624">
    <property type="entry name" value="FliE"/>
</dbReference>
<dbReference type="AlphaFoldDB" id="A0A432WQ61"/>
<dbReference type="EMBL" id="PIPM01000002">
    <property type="protein sequence ID" value="RUO35817.1"/>
    <property type="molecule type" value="Genomic_DNA"/>
</dbReference>
<accession>A0A432WQ61</accession>
<evidence type="ECO:0000256" key="4">
    <source>
        <dbReference type="ARBA" id="ARBA00023143"/>
    </source>
</evidence>
<dbReference type="PRINTS" id="PR01006">
    <property type="entry name" value="FLGHOOKFLIE"/>
</dbReference>
<organism evidence="7 8">
    <name type="scientific">Aliidiomarina sanyensis</name>
    <dbReference type="NCBI Taxonomy" id="1249555"/>
    <lineage>
        <taxon>Bacteria</taxon>
        <taxon>Pseudomonadati</taxon>
        <taxon>Pseudomonadota</taxon>
        <taxon>Gammaproteobacteria</taxon>
        <taxon>Alteromonadales</taxon>
        <taxon>Idiomarinaceae</taxon>
        <taxon>Aliidiomarina</taxon>
    </lineage>
</organism>
<dbReference type="HAMAP" id="MF_00724">
    <property type="entry name" value="FliE"/>
    <property type="match status" value="1"/>
</dbReference>
<feature type="compositionally biased region" description="Low complexity" evidence="6">
    <location>
        <begin position="14"/>
        <end position="38"/>
    </location>
</feature>
<dbReference type="RefSeq" id="WP_126776196.1">
    <property type="nucleotide sequence ID" value="NZ_PIPM01000002.1"/>
</dbReference>
<sequence>MSVAGIQSALQQMQALQTQASGQKPQPQALQAAQPGQPSFATELKSSINRINELQSTAAAKQQAFQMGDPTVSLHDVMMDMQKASLAFEMGVQVRNRLVNAYKEVMNMNV</sequence>
<comment type="subcellular location">
    <subcellularLocation>
        <location evidence="1 5">Bacterial flagellum basal body</location>
    </subcellularLocation>
</comment>
<feature type="region of interest" description="Disordered" evidence="6">
    <location>
        <begin position="14"/>
        <end position="39"/>
    </location>
</feature>
<dbReference type="Pfam" id="PF02049">
    <property type="entry name" value="FliE"/>
    <property type="match status" value="1"/>
</dbReference>
<keyword evidence="7" id="KW-0966">Cell projection</keyword>
<protein>
    <recommendedName>
        <fullName evidence="3 5">Flagellar hook-basal body complex protein FliE</fullName>
    </recommendedName>
</protein>
<evidence type="ECO:0000256" key="1">
    <source>
        <dbReference type="ARBA" id="ARBA00004117"/>
    </source>
</evidence>
<dbReference type="GO" id="GO:0071973">
    <property type="term" value="P:bacterial-type flagellum-dependent cell motility"/>
    <property type="evidence" value="ECO:0007669"/>
    <property type="project" value="InterPro"/>
</dbReference>
<dbReference type="Proteomes" id="UP000288405">
    <property type="component" value="Unassembled WGS sequence"/>
</dbReference>
<dbReference type="GO" id="GO:0005198">
    <property type="term" value="F:structural molecule activity"/>
    <property type="evidence" value="ECO:0007669"/>
    <property type="project" value="UniProtKB-UniRule"/>
</dbReference>
<dbReference type="NCBIfam" id="TIGR00205">
    <property type="entry name" value="fliE"/>
    <property type="match status" value="1"/>
</dbReference>
<keyword evidence="4 5" id="KW-0975">Bacterial flagellum</keyword>
<dbReference type="GO" id="GO:0003774">
    <property type="term" value="F:cytoskeletal motor activity"/>
    <property type="evidence" value="ECO:0007669"/>
    <property type="project" value="InterPro"/>
</dbReference>
<dbReference type="GO" id="GO:0009425">
    <property type="term" value="C:bacterial-type flagellum basal body"/>
    <property type="evidence" value="ECO:0007669"/>
    <property type="project" value="UniProtKB-SubCell"/>
</dbReference>
<reference evidence="7 8" key="1">
    <citation type="journal article" date="2011" name="Front. Microbiol.">
        <title>Genomic signatures of strain selection and enhancement in Bacillus atrophaeus var. globigii, a historical biowarfare simulant.</title>
        <authorList>
            <person name="Gibbons H.S."/>
            <person name="Broomall S.M."/>
            <person name="McNew L.A."/>
            <person name="Daligault H."/>
            <person name="Chapman C."/>
            <person name="Bruce D."/>
            <person name="Karavis M."/>
            <person name="Krepps M."/>
            <person name="McGregor P.A."/>
            <person name="Hong C."/>
            <person name="Park K.H."/>
            <person name="Akmal A."/>
            <person name="Feldman A."/>
            <person name="Lin J.S."/>
            <person name="Chang W.E."/>
            <person name="Higgs B.W."/>
            <person name="Demirev P."/>
            <person name="Lindquist J."/>
            <person name="Liem A."/>
            <person name="Fochler E."/>
            <person name="Read T.D."/>
            <person name="Tapia R."/>
            <person name="Johnson S."/>
            <person name="Bishop-Lilly K.A."/>
            <person name="Detter C."/>
            <person name="Han C."/>
            <person name="Sozhamannan S."/>
            <person name="Rosenzweig C.N."/>
            <person name="Skowronski E.W."/>
        </authorList>
    </citation>
    <scope>NUCLEOTIDE SEQUENCE [LARGE SCALE GENOMIC DNA]</scope>
    <source>
        <strain evidence="7 8">GYP-17</strain>
    </source>
</reference>
<evidence type="ECO:0000256" key="6">
    <source>
        <dbReference type="SAM" id="MobiDB-lite"/>
    </source>
</evidence>
<evidence type="ECO:0000256" key="2">
    <source>
        <dbReference type="ARBA" id="ARBA00009272"/>
    </source>
</evidence>
<dbReference type="PANTHER" id="PTHR34653">
    <property type="match status" value="1"/>
</dbReference>
<comment type="similarity">
    <text evidence="2 5">Belongs to the FliE family.</text>
</comment>
<keyword evidence="7" id="KW-0969">Cilium</keyword>
<name>A0A432WQ61_9GAMM</name>